<gene>
    <name evidence="2" type="ORF">EZS28_032491</name>
</gene>
<dbReference type="PANTHER" id="PTHR37049">
    <property type="entry name" value="PEPTIDASE S41 FAMILY PROTEIN"/>
    <property type="match status" value="1"/>
</dbReference>
<accession>A0A5J4UPG2</accession>
<name>A0A5J4UPG2_9EUKA</name>
<reference evidence="2 3" key="1">
    <citation type="submission" date="2019-03" db="EMBL/GenBank/DDBJ databases">
        <title>Single cell metagenomics reveals metabolic interactions within the superorganism composed of flagellate Streblomastix strix and complex community of Bacteroidetes bacteria on its surface.</title>
        <authorList>
            <person name="Treitli S.C."/>
            <person name="Kolisko M."/>
            <person name="Husnik F."/>
            <person name="Keeling P."/>
            <person name="Hampl V."/>
        </authorList>
    </citation>
    <scope>NUCLEOTIDE SEQUENCE [LARGE SCALE GENOMIC DNA]</scope>
    <source>
        <strain evidence="2">ST1C</strain>
    </source>
</reference>
<dbReference type="OrthoDB" id="2437318at2759"/>
<dbReference type="PANTHER" id="PTHR37049:SF4">
    <property type="entry name" value="RHODANESE DOMAIN-CONTAINING PROTEIN"/>
    <property type="match status" value="1"/>
</dbReference>
<feature type="region of interest" description="Disordered" evidence="1">
    <location>
        <begin position="353"/>
        <end position="378"/>
    </location>
</feature>
<feature type="compositionally biased region" description="Basic residues" evidence="1">
    <location>
        <begin position="253"/>
        <end position="264"/>
    </location>
</feature>
<feature type="compositionally biased region" description="Polar residues" evidence="1">
    <location>
        <begin position="265"/>
        <end position="276"/>
    </location>
</feature>
<dbReference type="InterPro" id="IPR052766">
    <property type="entry name" value="S41A_metabolite_peptidase"/>
</dbReference>
<proteinExistence type="predicted"/>
<evidence type="ECO:0000313" key="2">
    <source>
        <dbReference type="EMBL" id="KAA6371982.1"/>
    </source>
</evidence>
<dbReference type="Proteomes" id="UP000324800">
    <property type="component" value="Unassembled WGS sequence"/>
</dbReference>
<sequence>MKSIALAPEEQEITIKVLKNYFHGYAFRDLYLNLSSIENSYGGEPIDIFKRIDEIDSATYGSTYEFYGEISRLVNSLHCSHTFFAIPCMYAFDYYLPIYFYIEQGQDGNNHAYLYPQHNFEALLPEPLVGAEVLYVNLDGSSTFTDTSPTAEQAIKIWADNEDQTSRNPYARWQYAHQHSFYYRSPGSYPQPNSEYIKIRVKIDEAVQDLDIPILVYANRDVTDLNDFCAVNDVYKEQPEPEPDPEPDPQKNYYRKSNTKKLTRSKTPQNTTTSPVNKKELAKQLKDLMKKNEKETLIKQKDRIDPLWRDRQKKLIEATKGIQQKSGSFGNRTVDLDYGLNPIQKRRIETPKKMSHNSKFNRSSAQPDKFKEKRTKKRTNEEEILIQPFAATSDRSVVGFHMPQYELGIIAITTFTPNDSDEFLETFFDIVNQLSDNKGSYFSKKLLIDMRHNGGGYASLPPAIT</sequence>
<dbReference type="EMBL" id="SNRW01013997">
    <property type="protein sequence ID" value="KAA6371982.1"/>
    <property type="molecule type" value="Genomic_DNA"/>
</dbReference>
<evidence type="ECO:0000256" key="1">
    <source>
        <dbReference type="SAM" id="MobiDB-lite"/>
    </source>
</evidence>
<dbReference type="AlphaFoldDB" id="A0A5J4UPG2"/>
<organism evidence="2 3">
    <name type="scientific">Streblomastix strix</name>
    <dbReference type="NCBI Taxonomy" id="222440"/>
    <lineage>
        <taxon>Eukaryota</taxon>
        <taxon>Metamonada</taxon>
        <taxon>Preaxostyla</taxon>
        <taxon>Oxymonadida</taxon>
        <taxon>Streblomastigidae</taxon>
        <taxon>Streblomastix</taxon>
    </lineage>
</organism>
<feature type="non-terminal residue" evidence="2">
    <location>
        <position position="465"/>
    </location>
</feature>
<protein>
    <recommendedName>
        <fullName evidence="4">Tail specific protease domain-containing protein</fullName>
    </recommendedName>
</protein>
<feature type="region of interest" description="Disordered" evidence="1">
    <location>
        <begin position="236"/>
        <end position="280"/>
    </location>
</feature>
<feature type="compositionally biased region" description="Polar residues" evidence="1">
    <location>
        <begin position="357"/>
        <end position="366"/>
    </location>
</feature>
<dbReference type="SUPFAM" id="SSF52096">
    <property type="entry name" value="ClpP/crotonase"/>
    <property type="match status" value="1"/>
</dbReference>
<comment type="caution">
    <text evidence="2">The sequence shown here is derived from an EMBL/GenBank/DDBJ whole genome shotgun (WGS) entry which is preliminary data.</text>
</comment>
<evidence type="ECO:0008006" key="4">
    <source>
        <dbReference type="Google" id="ProtNLM"/>
    </source>
</evidence>
<dbReference type="Gene3D" id="3.90.226.10">
    <property type="entry name" value="2-enoyl-CoA Hydratase, Chain A, domain 1"/>
    <property type="match status" value="1"/>
</dbReference>
<evidence type="ECO:0000313" key="3">
    <source>
        <dbReference type="Proteomes" id="UP000324800"/>
    </source>
</evidence>
<dbReference type="InterPro" id="IPR029045">
    <property type="entry name" value="ClpP/crotonase-like_dom_sf"/>
</dbReference>